<organism evidence="1 2">
    <name type="scientific">Pseudobowmanella zhangzhouensis</name>
    <dbReference type="NCBI Taxonomy" id="1537679"/>
    <lineage>
        <taxon>Bacteria</taxon>
        <taxon>Pseudomonadati</taxon>
        <taxon>Pseudomonadota</taxon>
        <taxon>Gammaproteobacteria</taxon>
        <taxon>Alteromonadales</taxon>
        <taxon>Alteromonadaceae</taxon>
    </lineage>
</organism>
<dbReference type="SUPFAM" id="SSF75169">
    <property type="entry name" value="DsrEFH-like"/>
    <property type="match status" value="1"/>
</dbReference>
<dbReference type="PANTHER" id="PTHR37526">
    <property type="entry name" value="PROTEIN TUSB"/>
    <property type="match status" value="1"/>
</dbReference>
<comment type="caution">
    <text evidence="1">The sequence shown here is derived from an EMBL/GenBank/DDBJ whole genome shotgun (WGS) entry which is preliminary data.</text>
</comment>
<reference evidence="2" key="1">
    <citation type="journal article" date="2019" name="Int. J. Syst. Evol. Microbiol.">
        <title>The Global Catalogue of Microorganisms (GCM) 10K type strain sequencing project: providing services to taxonomists for standard genome sequencing and annotation.</title>
        <authorList>
            <consortium name="The Broad Institute Genomics Platform"/>
            <consortium name="The Broad Institute Genome Sequencing Center for Infectious Disease"/>
            <person name="Wu L."/>
            <person name="Ma J."/>
        </authorList>
    </citation>
    <scope>NUCLEOTIDE SEQUENCE [LARGE SCALE GENOMIC DNA]</scope>
    <source>
        <strain evidence="2">CGMCC 1.16031</strain>
    </source>
</reference>
<dbReference type="EMBL" id="JBHSUS010000001">
    <property type="protein sequence ID" value="MFC6440066.1"/>
    <property type="molecule type" value="Genomic_DNA"/>
</dbReference>
<sequence length="94" mass="10234">MLHIVKSSPFSDLALEQALSRMLPHDSLLLIGDGCYALSLGDKLFDGMADCARVWVLQSDAQMRGIQIEGSGASSADYAKFVELTLEQSNVISW</sequence>
<gene>
    <name evidence="1" type="primary">tusB</name>
    <name evidence="1" type="ORF">ACFP85_07885</name>
</gene>
<evidence type="ECO:0000313" key="1">
    <source>
        <dbReference type="EMBL" id="MFC6440066.1"/>
    </source>
</evidence>
<protein>
    <submittedName>
        <fullName evidence="1">Sulfurtransferase complex subunit TusB</fullName>
    </submittedName>
</protein>
<dbReference type="Gene3D" id="3.40.1260.10">
    <property type="entry name" value="DsrEFH-like"/>
    <property type="match status" value="1"/>
</dbReference>
<evidence type="ECO:0000313" key="2">
    <source>
        <dbReference type="Proteomes" id="UP001596364"/>
    </source>
</evidence>
<dbReference type="InterPro" id="IPR007215">
    <property type="entry name" value="Sulphur_relay_TusB/DsrH"/>
</dbReference>
<dbReference type="NCBIfam" id="TIGR03011">
    <property type="entry name" value="sulf_tusB_dsrH"/>
    <property type="match status" value="1"/>
</dbReference>
<dbReference type="PANTHER" id="PTHR37526:SF1">
    <property type="entry name" value="PROTEIN TUSB"/>
    <property type="match status" value="1"/>
</dbReference>
<dbReference type="InterPro" id="IPR027396">
    <property type="entry name" value="DsrEFH-like"/>
</dbReference>
<accession>A0ABW1XKI0</accession>
<dbReference type="Pfam" id="PF04077">
    <property type="entry name" value="DsrH"/>
    <property type="match status" value="1"/>
</dbReference>
<dbReference type="Proteomes" id="UP001596364">
    <property type="component" value="Unassembled WGS sequence"/>
</dbReference>
<keyword evidence="2" id="KW-1185">Reference proteome</keyword>
<proteinExistence type="predicted"/>
<dbReference type="RefSeq" id="WP_131256952.1">
    <property type="nucleotide sequence ID" value="NZ_JBHSUS010000001.1"/>
</dbReference>
<name>A0ABW1XKI0_9ALTE</name>